<accession>A0ABW9QXW4</accession>
<organism evidence="1 2">
    <name type="scientific">Acidiferrimicrobium australe</name>
    <dbReference type="NCBI Taxonomy" id="2664430"/>
    <lineage>
        <taxon>Bacteria</taxon>
        <taxon>Bacillati</taxon>
        <taxon>Actinomycetota</taxon>
        <taxon>Acidimicrobiia</taxon>
        <taxon>Acidimicrobiales</taxon>
        <taxon>Acidimicrobiaceae</taxon>
        <taxon>Acidiferrimicrobium</taxon>
    </lineage>
</organism>
<sequence>MGAIGTGPRPSWVSYLIQRPDGKWVHTTLFSVPAHATVHVKLYQYDSVGALRNPLLATVTGTVGSKVYVTGWVDNKKVNHAPYHVLPADASGHIFDVPAMGINVPLPGYPGSNLCGTPAPCQPSTKYKYDIENFSFHTGAPGVFRWQCFVPCGLSFLDGNGGPMQSIGYMMGFMKVVG</sequence>
<keyword evidence="2" id="KW-1185">Reference proteome</keyword>
<evidence type="ECO:0000313" key="1">
    <source>
        <dbReference type="EMBL" id="MST34258.1"/>
    </source>
</evidence>
<proteinExistence type="predicted"/>
<comment type="caution">
    <text evidence="1">The sequence shown here is derived from an EMBL/GenBank/DDBJ whole genome shotgun (WGS) entry which is preliminary data.</text>
</comment>
<reference evidence="1 2" key="1">
    <citation type="submission" date="2019-11" db="EMBL/GenBank/DDBJ databases">
        <title>Acidiferrimicrobium australis gen. nov., sp. nov., an acidophilic and obligately heterotrophic, member of the Actinobacteria that catalyses dissimilatory oxido- reduction of iron isolated from metal-rich acidic water in Chile.</title>
        <authorList>
            <person name="Gonzalez D."/>
            <person name="Huber K."/>
            <person name="Hedrich S."/>
            <person name="Rojas-Villalobos C."/>
            <person name="Quatrini R."/>
            <person name="Dinamarca M.A."/>
            <person name="Schwarz A."/>
            <person name="Canales C."/>
            <person name="Nancucheo I."/>
        </authorList>
    </citation>
    <scope>NUCLEOTIDE SEQUENCE [LARGE SCALE GENOMIC DNA]</scope>
    <source>
        <strain evidence="1 2">USS-CCA1</strain>
    </source>
</reference>
<evidence type="ECO:0000313" key="2">
    <source>
        <dbReference type="Proteomes" id="UP000437736"/>
    </source>
</evidence>
<protein>
    <submittedName>
        <fullName evidence="1">Uncharacterized protein</fullName>
    </submittedName>
</protein>
<name>A0ABW9QXW4_9ACTN</name>
<dbReference type="EMBL" id="WJHE01000917">
    <property type="protein sequence ID" value="MST34258.1"/>
    <property type="molecule type" value="Genomic_DNA"/>
</dbReference>
<dbReference type="Proteomes" id="UP000437736">
    <property type="component" value="Unassembled WGS sequence"/>
</dbReference>
<gene>
    <name evidence="1" type="ORF">GHK86_16210</name>
</gene>